<gene>
    <name evidence="4" type="primary">fliE</name>
    <name evidence="7" type="ORF">EDC27_1063</name>
</gene>
<dbReference type="PANTHER" id="PTHR34653">
    <property type="match status" value="1"/>
</dbReference>
<keyword evidence="7" id="KW-0282">Flagellum</keyword>
<accession>A0A3N1VIL0</accession>
<dbReference type="Pfam" id="PF02049">
    <property type="entry name" value="FliE"/>
    <property type="match status" value="1"/>
</dbReference>
<dbReference type="Proteomes" id="UP000276223">
    <property type="component" value="Unassembled WGS sequence"/>
</dbReference>
<dbReference type="AlphaFoldDB" id="A0A3N1VIL0"/>
<evidence type="ECO:0000256" key="2">
    <source>
        <dbReference type="ARBA" id="ARBA00009272"/>
    </source>
</evidence>
<dbReference type="PRINTS" id="PR01006">
    <property type="entry name" value="FLGHOOKFLIE"/>
</dbReference>
<dbReference type="GO" id="GO:0005198">
    <property type="term" value="F:structural molecule activity"/>
    <property type="evidence" value="ECO:0007669"/>
    <property type="project" value="UniProtKB-UniRule"/>
</dbReference>
<comment type="similarity">
    <text evidence="2 4">Belongs to the FliE family.</text>
</comment>
<evidence type="ECO:0000256" key="3">
    <source>
        <dbReference type="ARBA" id="ARBA00023143"/>
    </source>
</evidence>
<name>A0A3N1VIL0_9BACT</name>
<dbReference type="OrthoDB" id="285952at2"/>
<keyword evidence="7" id="KW-0966">Cell projection</keyword>
<dbReference type="EMBL" id="RJVA01000010">
    <property type="protein sequence ID" value="ROR01869.1"/>
    <property type="molecule type" value="Genomic_DNA"/>
</dbReference>
<evidence type="ECO:0000256" key="6">
    <source>
        <dbReference type="SAM" id="MobiDB-lite"/>
    </source>
</evidence>
<sequence>MRIEQTWSPIRNPQEPLHGKAASGQGPSFVEELKAAVHRTNELQNQAEKAMIDGALRGAKNIHETMIALQEAEIGLKMLVRFRDKALEAYQEIMRMQF</sequence>
<reference evidence="7 8" key="1">
    <citation type="submission" date="2018-11" db="EMBL/GenBank/DDBJ databases">
        <title>Genomic Encyclopedia of Type Strains, Phase IV (KMG-IV): sequencing the most valuable type-strain genomes for metagenomic binning, comparative biology and taxonomic classification.</title>
        <authorList>
            <person name="Goeker M."/>
        </authorList>
    </citation>
    <scope>NUCLEOTIDE SEQUENCE [LARGE SCALE GENOMIC DNA]</scope>
    <source>
        <strain evidence="7 8">DSM 22027</strain>
    </source>
</reference>
<evidence type="ECO:0000256" key="4">
    <source>
        <dbReference type="HAMAP-Rule" id="MF_00724"/>
    </source>
</evidence>
<evidence type="ECO:0000313" key="8">
    <source>
        <dbReference type="Proteomes" id="UP000276223"/>
    </source>
</evidence>
<feature type="compositionally biased region" description="Polar residues" evidence="6">
    <location>
        <begin position="1"/>
        <end position="11"/>
    </location>
</feature>
<dbReference type="RefSeq" id="WP_123289554.1">
    <property type="nucleotide sequence ID" value="NZ_RJVA01000010.1"/>
</dbReference>
<proteinExistence type="inferred from homology"/>
<dbReference type="GO" id="GO:0003774">
    <property type="term" value="F:cytoskeletal motor activity"/>
    <property type="evidence" value="ECO:0007669"/>
    <property type="project" value="InterPro"/>
</dbReference>
<organism evidence="7 8">
    <name type="scientific">Desulfosoma caldarium</name>
    <dbReference type="NCBI Taxonomy" id="610254"/>
    <lineage>
        <taxon>Bacteria</taxon>
        <taxon>Pseudomonadati</taxon>
        <taxon>Thermodesulfobacteriota</taxon>
        <taxon>Syntrophobacteria</taxon>
        <taxon>Syntrophobacterales</taxon>
        <taxon>Syntrophobacteraceae</taxon>
        <taxon>Desulfosoma</taxon>
    </lineage>
</organism>
<evidence type="ECO:0000256" key="5">
    <source>
        <dbReference type="NCBIfam" id="TIGR00205"/>
    </source>
</evidence>
<comment type="caution">
    <text evidence="7">The sequence shown here is derived from an EMBL/GenBank/DDBJ whole genome shotgun (WGS) entry which is preliminary data.</text>
</comment>
<dbReference type="HAMAP" id="MF_00724">
    <property type="entry name" value="FliE"/>
    <property type="match status" value="1"/>
</dbReference>
<dbReference type="NCBIfam" id="TIGR00205">
    <property type="entry name" value="fliE"/>
    <property type="match status" value="1"/>
</dbReference>
<keyword evidence="8" id="KW-1185">Reference proteome</keyword>
<dbReference type="GO" id="GO:0009425">
    <property type="term" value="C:bacterial-type flagellum basal body"/>
    <property type="evidence" value="ECO:0007669"/>
    <property type="project" value="UniProtKB-SubCell"/>
</dbReference>
<feature type="region of interest" description="Disordered" evidence="6">
    <location>
        <begin position="1"/>
        <end position="25"/>
    </location>
</feature>
<protein>
    <recommendedName>
        <fullName evidence="4 5">Flagellar hook-basal body complex protein FliE</fullName>
    </recommendedName>
</protein>
<comment type="subcellular location">
    <subcellularLocation>
        <location evidence="1 4">Bacterial flagellum basal body</location>
    </subcellularLocation>
</comment>
<evidence type="ECO:0000256" key="1">
    <source>
        <dbReference type="ARBA" id="ARBA00004117"/>
    </source>
</evidence>
<dbReference type="InterPro" id="IPR001624">
    <property type="entry name" value="FliE"/>
</dbReference>
<evidence type="ECO:0000313" key="7">
    <source>
        <dbReference type="EMBL" id="ROR01869.1"/>
    </source>
</evidence>
<keyword evidence="7" id="KW-0969">Cilium</keyword>
<keyword evidence="3 4" id="KW-0975">Bacterial flagellum</keyword>
<dbReference type="GO" id="GO:0071973">
    <property type="term" value="P:bacterial-type flagellum-dependent cell motility"/>
    <property type="evidence" value="ECO:0007669"/>
    <property type="project" value="InterPro"/>
</dbReference>
<dbReference type="PANTHER" id="PTHR34653:SF1">
    <property type="entry name" value="FLAGELLAR HOOK-BASAL BODY COMPLEX PROTEIN FLIE"/>
    <property type="match status" value="1"/>
</dbReference>